<evidence type="ECO:0000256" key="1">
    <source>
        <dbReference type="SAM" id="SignalP"/>
    </source>
</evidence>
<evidence type="ECO:0000313" key="2">
    <source>
        <dbReference type="EMBL" id="MBF0596743.1"/>
    </source>
</evidence>
<dbReference type="Proteomes" id="UP000608754">
    <property type="component" value="Unassembled WGS sequence"/>
</dbReference>
<evidence type="ECO:0000313" key="3">
    <source>
        <dbReference type="Proteomes" id="UP000608754"/>
    </source>
</evidence>
<feature type="signal peptide" evidence="1">
    <location>
        <begin position="1"/>
        <end position="19"/>
    </location>
</feature>
<proteinExistence type="predicted"/>
<organism evidence="2 3">
    <name type="scientific">Faecalibacter rhinopitheci</name>
    <dbReference type="NCBI Taxonomy" id="2779678"/>
    <lineage>
        <taxon>Bacteria</taxon>
        <taxon>Pseudomonadati</taxon>
        <taxon>Bacteroidota</taxon>
        <taxon>Flavobacteriia</taxon>
        <taxon>Flavobacteriales</taxon>
        <taxon>Weeksellaceae</taxon>
        <taxon>Faecalibacter</taxon>
    </lineage>
</organism>
<keyword evidence="3" id="KW-1185">Reference proteome</keyword>
<dbReference type="EMBL" id="JADGIK010000002">
    <property type="protein sequence ID" value="MBF0596743.1"/>
    <property type="molecule type" value="Genomic_DNA"/>
</dbReference>
<sequence length="477" mass="53671">MVKRFLVIGFISLTATIYAQDSIVQQNDSIPVQVKNVVLETENRPTFKHSLGDLTLKLNEEGDRFMKFGLNTQIWLRNTENNPGTLVNNLPQENTYDAGLRTLRVTLQAQLSPAYQIYLQVGVNNQSFISGGAAGNGAGKKPAIFFMDAYNELAIIPQKDFKTHQENKFNLYLGAGLHGFNGISRLSNASTSKMLLGDLPIFNYPNIEVSDQFARQIGVFVRGEYNKFNYRFAVNKPFAVNNQPNIGETVDNNQPGKLSYSGYVMYNFLNKETGSTAFLPGFYLGTKKVMNFGLGFYSSNDATLSQPVEGIYKRNNESVLSADFFTDLPIGRPSQEMALTFYTAFYRYNFGKNYLRNISIMNPGDTDYNYTGNKALEGPGNARNLLGTGNLWYTQLGFVLPKFSETIKLQPFASYTMKDLEGLNEIGSYFDIGANLFVFSQSAKISYQYSSRPLYDQVDKKIFDRKGEHILVFQLSF</sequence>
<name>A0A8J7FQX3_9FLAO</name>
<keyword evidence="1" id="KW-0732">Signal</keyword>
<dbReference type="RefSeq" id="WP_194182267.1">
    <property type="nucleotide sequence ID" value="NZ_JADGIK010000002.1"/>
</dbReference>
<accession>A0A8J7FQX3</accession>
<protein>
    <submittedName>
        <fullName evidence="2">Porin</fullName>
    </submittedName>
</protein>
<gene>
    <name evidence="2" type="ORF">IM532_04655</name>
</gene>
<dbReference type="AlphaFoldDB" id="A0A8J7FQX3"/>
<comment type="caution">
    <text evidence="2">The sequence shown here is derived from an EMBL/GenBank/DDBJ whole genome shotgun (WGS) entry which is preliminary data.</text>
</comment>
<feature type="chain" id="PRO_5035195282" evidence="1">
    <location>
        <begin position="20"/>
        <end position="477"/>
    </location>
</feature>
<reference evidence="2" key="1">
    <citation type="submission" date="2020-10" db="EMBL/GenBank/DDBJ databases">
        <authorList>
            <person name="Lu T."/>
            <person name="Wang Q."/>
            <person name="Han X."/>
        </authorList>
    </citation>
    <scope>NUCLEOTIDE SEQUENCE</scope>
    <source>
        <strain evidence="2">WQ 117</strain>
    </source>
</reference>